<dbReference type="Proteomes" id="UP001152607">
    <property type="component" value="Unassembled WGS sequence"/>
</dbReference>
<proteinExistence type="predicted"/>
<protein>
    <submittedName>
        <fullName evidence="1">Uncharacterized protein</fullName>
    </submittedName>
</protein>
<organism evidence="1 2">
    <name type="scientific">Periconia digitata</name>
    <dbReference type="NCBI Taxonomy" id="1303443"/>
    <lineage>
        <taxon>Eukaryota</taxon>
        <taxon>Fungi</taxon>
        <taxon>Dikarya</taxon>
        <taxon>Ascomycota</taxon>
        <taxon>Pezizomycotina</taxon>
        <taxon>Dothideomycetes</taxon>
        <taxon>Pleosporomycetidae</taxon>
        <taxon>Pleosporales</taxon>
        <taxon>Massarineae</taxon>
        <taxon>Periconiaceae</taxon>
        <taxon>Periconia</taxon>
    </lineage>
</organism>
<reference evidence="1" key="1">
    <citation type="submission" date="2023-01" db="EMBL/GenBank/DDBJ databases">
        <authorList>
            <person name="Van Ghelder C."/>
            <person name="Rancurel C."/>
        </authorList>
    </citation>
    <scope>NUCLEOTIDE SEQUENCE</scope>
    <source>
        <strain evidence="1">CNCM I-4278</strain>
    </source>
</reference>
<comment type="caution">
    <text evidence="1">The sequence shown here is derived from an EMBL/GenBank/DDBJ whole genome shotgun (WGS) entry which is preliminary data.</text>
</comment>
<evidence type="ECO:0000313" key="1">
    <source>
        <dbReference type="EMBL" id="CAI6335907.1"/>
    </source>
</evidence>
<gene>
    <name evidence="1" type="ORF">PDIGIT_LOCUS8995</name>
</gene>
<name>A0A9W4UJ18_9PLEO</name>
<dbReference type="AlphaFoldDB" id="A0A9W4UJ18"/>
<accession>A0A9W4UJ18</accession>
<sequence length="72" mass="8169">MVSCIVHTCINVRTIEMHAIPGNSSLSYGKKRSSHFVCLFGVVVMRGWLIRRSELVDRFPRKYGNDVQGDVT</sequence>
<keyword evidence="2" id="KW-1185">Reference proteome</keyword>
<dbReference type="EMBL" id="CAOQHR010000006">
    <property type="protein sequence ID" value="CAI6335907.1"/>
    <property type="molecule type" value="Genomic_DNA"/>
</dbReference>
<evidence type="ECO:0000313" key="2">
    <source>
        <dbReference type="Proteomes" id="UP001152607"/>
    </source>
</evidence>